<organism evidence="11 12">
    <name type="scientific">Poecilia mexicana</name>
    <dbReference type="NCBI Taxonomy" id="48701"/>
    <lineage>
        <taxon>Eukaryota</taxon>
        <taxon>Metazoa</taxon>
        <taxon>Chordata</taxon>
        <taxon>Craniata</taxon>
        <taxon>Vertebrata</taxon>
        <taxon>Euteleostomi</taxon>
        <taxon>Actinopterygii</taxon>
        <taxon>Neopterygii</taxon>
        <taxon>Teleostei</taxon>
        <taxon>Neoteleostei</taxon>
        <taxon>Acanthomorphata</taxon>
        <taxon>Ovalentaria</taxon>
        <taxon>Atherinomorphae</taxon>
        <taxon>Cyprinodontiformes</taxon>
        <taxon>Poeciliidae</taxon>
        <taxon>Poeciliinae</taxon>
        <taxon>Poecilia</taxon>
    </lineage>
</organism>
<feature type="domain" description="C2H2-type" evidence="10">
    <location>
        <begin position="184"/>
        <end position="211"/>
    </location>
</feature>
<protein>
    <recommendedName>
        <fullName evidence="10">C2H2-type domain-containing protein</fullName>
    </recommendedName>
</protein>
<dbReference type="GO" id="GO:0008270">
    <property type="term" value="F:zinc ion binding"/>
    <property type="evidence" value="ECO:0007669"/>
    <property type="project" value="UniProtKB-KW"/>
</dbReference>
<proteinExistence type="inferred from homology"/>
<comment type="subcellular location">
    <subcellularLocation>
        <location evidence="1">Nucleus</location>
    </subcellularLocation>
</comment>
<evidence type="ECO:0000256" key="8">
    <source>
        <dbReference type="PROSITE-ProRule" id="PRU00042"/>
    </source>
</evidence>
<keyword evidence="5 8" id="KW-0863">Zinc-finger</keyword>
<dbReference type="GO" id="GO:0000978">
    <property type="term" value="F:RNA polymerase II cis-regulatory region sequence-specific DNA binding"/>
    <property type="evidence" value="ECO:0007669"/>
    <property type="project" value="TreeGrafter"/>
</dbReference>
<dbReference type="FunFam" id="3.30.160.60:FF:002343">
    <property type="entry name" value="Zinc finger protein 33A"/>
    <property type="match status" value="1"/>
</dbReference>
<dbReference type="FunFam" id="3.30.160.60:FF:000624">
    <property type="entry name" value="zinc finger protein 697"/>
    <property type="match status" value="1"/>
</dbReference>
<dbReference type="FunFam" id="3.30.160.60:FF:001060">
    <property type="entry name" value="Zinc finger protein OZF"/>
    <property type="match status" value="1"/>
</dbReference>
<reference evidence="11" key="1">
    <citation type="submission" date="2025-08" db="UniProtKB">
        <authorList>
            <consortium name="Ensembl"/>
        </authorList>
    </citation>
    <scope>IDENTIFICATION</scope>
</reference>
<evidence type="ECO:0000256" key="6">
    <source>
        <dbReference type="ARBA" id="ARBA00022833"/>
    </source>
</evidence>
<evidence type="ECO:0000256" key="3">
    <source>
        <dbReference type="ARBA" id="ARBA00022723"/>
    </source>
</evidence>
<feature type="domain" description="C2H2-type" evidence="10">
    <location>
        <begin position="88"/>
        <end position="115"/>
    </location>
</feature>
<comment type="similarity">
    <text evidence="2">Belongs to the krueppel C2H2-type zinc-finger protein family.</text>
</comment>
<dbReference type="GO" id="GO:0006357">
    <property type="term" value="P:regulation of transcription by RNA polymerase II"/>
    <property type="evidence" value="ECO:0007669"/>
    <property type="project" value="TreeGrafter"/>
</dbReference>
<dbReference type="Ensembl" id="ENSPMET00000005895.1">
    <property type="protein sequence ID" value="ENSPMEP00000025111.1"/>
    <property type="gene ID" value="ENSPMEG00000007908.1"/>
</dbReference>
<keyword evidence="3" id="KW-0479">Metal-binding</keyword>
<evidence type="ECO:0000256" key="2">
    <source>
        <dbReference type="ARBA" id="ARBA00006991"/>
    </source>
</evidence>
<dbReference type="PROSITE" id="PS00028">
    <property type="entry name" value="ZINC_FINGER_C2H2_1"/>
    <property type="match status" value="3"/>
</dbReference>
<evidence type="ECO:0000313" key="11">
    <source>
        <dbReference type="Ensembl" id="ENSPMEP00000025111.1"/>
    </source>
</evidence>
<dbReference type="SUPFAM" id="SSF57667">
    <property type="entry name" value="beta-beta-alpha zinc fingers"/>
    <property type="match status" value="3"/>
</dbReference>
<dbReference type="PANTHER" id="PTHR24390:SF237">
    <property type="entry name" value="FI23536P1-RELATED"/>
    <property type="match status" value="1"/>
</dbReference>
<dbReference type="GO" id="GO:0005634">
    <property type="term" value="C:nucleus"/>
    <property type="evidence" value="ECO:0007669"/>
    <property type="project" value="UniProtKB-SubCell"/>
</dbReference>
<evidence type="ECO:0000256" key="4">
    <source>
        <dbReference type="ARBA" id="ARBA00022737"/>
    </source>
</evidence>
<dbReference type="InterPro" id="IPR013087">
    <property type="entry name" value="Znf_C2H2_type"/>
</dbReference>
<dbReference type="STRING" id="48701.ENSPMEP00000025111"/>
<dbReference type="PANTHER" id="PTHR24390">
    <property type="entry name" value="ZINC FINGER PROTEIN"/>
    <property type="match status" value="1"/>
</dbReference>
<evidence type="ECO:0000256" key="1">
    <source>
        <dbReference type="ARBA" id="ARBA00004123"/>
    </source>
</evidence>
<dbReference type="Proteomes" id="UP000261480">
    <property type="component" value="Unplaced"/>
</dbReference>
<keyword evidence="7" id="KW-0539">Nucleus</keyword>
<feature type="region of interest" description="Disordered" evidence="9">
    <location>
        <begin position="1"/>
        <end position="58"/>
    </location>
</feature>
<reference evidence="11" key="2">
    <citation type="submission" date="2025-09" db="UniProtKB">
        <authorList>
            <consortium name="Ensembl"/>
        </authorList>
    </citation>
    <scope>IDENTIFICATION</scope>
</reference>
<keyword evidence="12" id="KW-1185">Reference proteome</keyword>
<dbReference type="Pfam" id="PF00096">
    <property type="entry name" value="zf-C2H2"/>
    <property type="match status" value="5"/>
</dbReference>
<evidence type="ECO:0000313" key="12">
    <source>
        <dbReference type="Proteomes" id="UP000261480"/>
    </source>
</evidence>
<feature type="domain" description="C2H2-type" evidence="10">
    <location>
        <begin position="60"/>
        <end position="87"/>
    </location>
</feature>
<name>A0A3B3YCM9_9TELE</name>
<dbReference type="InterPro" id="IPR036236">
    <property type="entry name" value="Znf_C2H2_sf"/>
</dbReference>
<evidence type="ECO:0000256" key="7">
    <source>
        <dbReference type="ARBA" id="ARBA00023242"/>
    </source>
</evidence>
<feature type="domain" description="C2H2-type" evidence="10">
    <location>
        <begin position="127"/>
        <end position="156"/>
    </location>
</feature>
<evidence type="ECO:0000256" key="9">
    <source>
        <dbReference type="SAM" id="MobiDB-lite"/>
    </source>
</evidence>
<dbReference type="AlphaFoldDB" id="A0A3B3YCM9"/>
<keyword evidence="4" id="KW-0677">Repeat</keyword>
<accession>A0A3B3YCM9</accession>
<evidence type="ECO:0000256" key="5">
    <source>
        <dbReference type="ARBA" id="ARBA00022771"/>
    </source>
</evidence>
<feature type="domain" description="C2H2-type" evidence="10">
    <location>
        <begin position="157"/>
        <end position="183"/>
    </location>
</feature>
<dbReference type="PROSITE" id="PS50157">
    <property type="entry name" value="ZINC_FINGER_C2H2_2"/>
    <property type="match status" value="5"/>
</dbReference>
<keyword evidence="6" id="KW-0862">Zinc</keyword>
<dbReference type="GO" id="GO:0003700">
    <property type="term" value="F:DNA-binding transcription factor activity"/>
    <property type="evidence" value="ECO:0007669"/>
    <property type="project" value="TreeGrafter"/>
</dbReference>
<dbReference type="SMART" id="SM00355">
    <property type="entry name" value="ZnF_C2H2"/>
    <property type="match status" value="5"/>
</dbReference>
<dbReference type="FunFam" id="3.30.160.60:FF:000295">
    <property type="entry name" value="zinc finger protein 19"/>
    <property type="match status" value="1"/>
</dbReference>
<evidence type="ECO:0000259" key="10">
    <source>
        <dbReference type="PROSITE" id="PS50157"/>
    </source>
</evidence>
<sequence>CYFYSPEPFLPSFQPGSRESEPGLAHLYSQSGSEAQGWSEAGSCGPVSDSRVRSDPEPPVKCDVCGKVFRYEHSLVEHQGVHSGVKPYGCNTCGKSFTQPSGLKVHMRIHTGERPFTCETCGKSFRYSSHFHTCGKGFCRRFSLKVHRKTHTAERPYKCETCGKSFRDPSLNVHSRTHTGERPYLCVTCGKGFINSSQLSLHSRTHTGEKPFSCDFSISVPFFCQSCMAHHPSIFYTLLSLVGSGGAGASPGNERRGHLDRSPVCRRATQRQTTIHTHTHTHT</sequence>
<dbReference type="FunFam" id="3.30.160.60:FF:001498">
    <property type="entry name" value="Zinc finger protein 404"/>
    <property type="match status" value="1"/>
</dbReference>
<dbReference type="Gene3D" id="3.30.160.60">
    <property type="entry name" value="Classic Zinc Finger"/>
    <property type="match status" value="7"/>
</dbReference>